<dbReference type="Proteomes" id="UP001162175">
    <property type="component" value="Unassembled WGS sequence"/>
</dbReference>
<name>A0AA43U1C9_MYCAR</name>
<sequence>MDNIQKKTINAQKLCKSQFFVGMIYLVLLVAFIGVLLAIYVSNKSAKGNWLVNPAYIIITILFGLSIISIIVTSIYGLKYAKEINDSKLHYYFLLSAIFIIPFVSFYCTIASATRMYNYFEKTKKQKKNKKQQA</sequence>
<evidence type="ECO:0000313" key="2">
    <source>
        <dbReference type="EMBL" id="MDI3349282.1"/>
    </source>
</evidence>
<dbReference type="AlphaFoldDB" id="A0AA43U1C9"/>
<proteinExistence type="predicted"/>
<reference evidence="2" key="1">
    <citation type="submission" date="2022-11" db="EMBL/GenBank/DDBJ databases">
        <title>Draft genome of Mycoplasma arginini isolated from fly.</title>
        <authorList>
            <person name="Severgnini M."/>
            <person name="Gioia G."/>
            <person name="Cremonesi P."/>
            <person name="Moroni P."/>
            <person name="Addis M.F."/>
            <person name="Castiglioni B."/>
        </authorList>
    </citation>
    <scope>NUCLEOTIDE SEQUENCE</scope>
    <source>
        <strain evidence="2">QMP CG1-1632</strain>
    </source>
</reference>
<feature type="transmembrane region" description="Helical" evidence="1">
    <location>
        <begin position="54"/>
        <end position="78"/>
    </location>
</feature>
<dbReference type="RefSeq" id="WP_004416313.1">
    <property type="nucleotide sequence ID" value="NZ_AP014657.1"/>
</dbReference>
<dbReference type="EMBL" id="JAPFAR010000001">
    <property type="protein sequence ID" value="MDI3349282.1"/>
    <property type="molecule type" value="Genomic_DNA"/>
</dbReference>
<keyword evidence="1" id="KW-1133">Transmembrane helix</keyword>
<evidence type="ECO:0000313" key="3">
    <source>
        <dbReference type="Proteomes" id="UP001162175"/>
    </source>
</evidence>
<evidence type="ECO:0000256" key="1">
    <source>
        <dbReference type="SAM" id="Phobius"/>
    </source>
</evidence>
<organism evidence="2 3">
    <name type="scientific">Mycoplasmopsis arginini</name>
    <name type="common">Mycoplasma arginini</name>
    <dbReference type="NCBI Taxonomy" id="2094"/>
    <lineage>
        <taxon>Bacteria</taxon>
        <taxon>Bacillati</taxon>
        <taxon>Mycoplasmatota</taxon>
        <taxon>Mycoplasmoidales</taxon>
        <taxon>Metamycoplasmataceae</taxon>
        <taxon>Mycoplasmopsis</taxon>
    </lineage>
</organism>
<protein>
    <submittedName>
        <fullName evidence="2">Uncharacterized protein</fullName>
    </submittedName>
</protein>
<comment type="caution">
    <text evidence="2">The sequence shown here is derived from an EMBL/GenBank/DDBJ whole genome shotgun (WGS) entry which is preliminary data.</text>
</comment>
<keyword evidence="1" id="KW-0472">Membrane</keyword>
<gene>
    <name evidence="2" type="ORF">DCBHLPFO_00055</name>
</gene>
<feature type="transmembrane region" description="Helical" evidence="1">
    <location>
        <begin position="90"/>
        <end position="113"/>
    </location>
</feature>
<feature type="transmembrane region" description="Helical" evidence="1">
    <location>
        <begin position="20"/>
        <end position="42"/>
    </location>
</feature>
<dbReference type="GeneID" id="80703582"/>
<keyword evidence="1" id="KW-0812">Transmembrane</keyword>
<accession>A0AA43U1C9</accession>
<dbReference type="KEGG" id="marg:MARG145_0589"/>